<comment type="caution">
    <text evidence="2">The sequence shown here is derived from an EMBL/GenBank/DDBJ whole genome shotgun (WGS) entry which is preliminary data.</text>
</comment>
<dbReference type="EMBL" id="MU854577">
    <property type="protein sequence ID" value="KAK4032768.1"/>
    <property type="molecule type" value="Genomic_DNA"/>
</dbReference>
<sequence length="1476" mass="160170">MASQNPPFLLVPVKVDACVVTSAGCGSFPNSTLAPLSQPNFTWLRTEPSLIEPDVLPHHDLHNASPAAANPRLTDIFTGQPRPDRQGVWVHWMIPRAYRAGQTADQGSDISSPKFRTAPDRWLLIRRIHPGFTPADAITSGKVAEFTAWVIESNRVRNIEDIPGDIELDCAPFIRGSNASGSLDAQAELFIGRRTEVSQLPPDWINQPRVSPDQYVPLNVVGAANPLFADYAPHNANVFSVFDNFNTAITSATVSYYVVGWHADTAQDPMTNSGRRALLSSILGDLSMDLKASPPGEPQPDIDAFSTSRVLCHGAVYSVSYTTGTSRPFGVPGDDAGQKLANPDSHPLTVGTTPLDAVLAYVRAHRQQASGPSKSRSGLDESDLSQTEADILSLETLLLKQADDVDSQQEAIDMLSANNFQPAQDSGSVWHFAAAGAPPAGGAAAGDRTAKVFQPTPEQETQLAELNAAQFALDSVTRELRGEQWNLFAQWWEFVADPALQDVIKTPPDSLKGRDGSTTLQYARVKALQNAQTRLTALRDTRLGPFGGPDVPGKIVNRPIQKAAQPRFYTQKGPTVLVPGIPNPWPVDWSTKLHARLSSQLQSKITPVTDDLSDAWPGLKTLWDTLLSAKLPADIQAGVRLLLEEFFQLSPDSAARAPLVNPVYHDHVVDNAVVDGLDALFQGRDRWGHRQPWFPLFVEWEARYYNIDFKKNWNLMPFDSNPTVGGATHWRYGLREDAVIADMGDETNPHLDERVIQGRILVLPQPGWSLMVTIQGLLNSTPRDALPDDLKYVEAKDGPLPPGKTQADVDKKKQEKFLLDVSRMEYLSSPLSGFQDHLITRLNGTHVKPTYRDPITRASAPLQDAVDAAKDGAGFNFEQIVAMDTQTDKVPFANHVPYPDPTIPPFRPVCHGQFKFTKLSVFDKFGQAISAIDPAPAAFIPALYPVISEYFHPQHLDPDPTKPGYQSAKTVGSDSFGRCQFAQYPPTINQDARLNASFLHWDPKAGGDGSPGLWRPCSEWPSENPIWGFLVVNYAEYALQVFLPDGRFYREVRLGGPFGTVETPSWAPFDQPTNSLGQVYPDLGPKLVHLDALCARFKDPVYLTSFIQMINNAADSIAHTPGLYADYLSSMVGRPLVLANIGYSIELAQSPFRNQSTLGSASGPLPLEEYDLQLKIGDKDRVYDGLVGYFTASDTPSSFGAELNLDTIFTYYPSGKHTTDLANLPCQPTHTTPYHINAYDATTRSPIPGLSPGSTDDAAQKACATLQAAHWRKLNIIGALFDPFSAVHLYAGGAQPIGALRLPQWSLQDAMQRITAFFRVGPLLVTTPDLHRRFDPARVLSKEVPLVSGGGAEVPAGPGGGEGGGGGGRDGGGGGRDGGGGGGVPLFKGVPVPAIQSADWEWLQPYAQPAPPQHKQGGGSAELDPNPPSTKTFWNPFAIAPVDAKARFESGPYTAVEGFLLLKKPIMSGKGDGASG</sequence>
<protein>
    <submittedName>
        <fullName evidence="2">Uncharacterized protein</fullName>
    </submittedName>
</protein>
<accession>A0AAN6P9G8</accession>
<feature type="region of interest" description="Disordered" evidence="1">
    <location>
        <begin position="1348"/>
        <end position="1388"/>
    </location>
</feature>
<feature type="region of interest" description="Disordered" evidence="1">
    <location>
        <begin position="1407"/>
        <end position="1430"/>
    </location>
</feature>
<proteinExistence type="predicted"/>
<evidence type="ECO:0000313" key="2">
    <source>
        <dbReference type="EMBL" id="KAK4032768.1"/>
    </source>
</evidence>
<dbReference type="Proteomes" id="UP001303115">
    <property type="component" value="Unassembled WGS sequence"/>
</dbReference>
<organism evidence="2 3">
    <name type="scientific">Parachaetomium inaequale</name>
    <dbReference type="NCBI Taxonomy" id="2588326"/>
    <lineage>
        <taxon>Eukaryota</taxon>
        <taxon>Fungi</taxon>
        <taxon>Dikarya</taxon>
        <taxon>Ascomycota</taxon>
        <taxon>Pezizomycotina</taxon>
        <taxon>Sordariomycetes</taxon>
        <taxon>Sordariomycetidae</taxon>
        <taxon>Sordariales</taxon>
        <taxon>Chaetomiaceae</taxon>
        <taxon>Parachaetomium</taxon>
    </lineage>
</organism>
<evidence type="ECO:0000256" key="1">
    <source>
        <dbReference type="SAM" id="MobiDB-lite"/>
    </source>
</evidence>
<name>A0AAN6P9G8_9PEZI</name>
<keyword evidence="3" id="KW-1185">Reference proteome</keyword>
<gene>
    <name evidence="2" type="ORF">C8A01DRAFT_40786</name>
</gene>
<evidence type="ECO:0000313" key="3">
    <source>
        <dbReference type="Proteomes" id="UP001303115"/>
    </source>
</evidence>
<feature type="compositionally biased region" description="Gly residues" evidence="1">
    <location>
        <begin position="1348"/>
        <end position="1384"/>
    </location>
</feature>
<reference evidence="3" key="1">
    <citation type="journal article" date="2023" name="Mol. Phylogenet. Evol.">
        <title>Genome-scale phylogeny and comparative genomics of the fungal order Sordariales.</title>
        <authorList>
            <person name="Hensen N."/>
            <person name="Bonometti L."/>
            <person name="Westerberg I."/>
            <person name="Brannstrom I.O."/>
            <person name="Guillou S."/>
            <person name="Cros-Aarteil S."/>
            <person name="Calhoun S."/>
            <person name="Haridas S."/>
            <person name="Kuo A."/>
            <person name="Mondo S."/>
            <person name="Pangilinan J."/>
            <person name="Riley R."/>
            <person name="LaButti K."/>
            <person name="Andreopoulos B."/>
            <person name="Lipzen A."/>
            <person name="Chen C."/>
            <person name="Yan M."/>
            <person name="Daum C."/>
            <person name="Ng V."/>
            <person name="Clum A."/>
            <person name="Steindorff A."/>
            <person name="Ohm R.A."/>
            <person name="Martin F."/>
            <person name="Silar P."/>
            <person name="Natvig D.O."/>
            <person name="Lalanne C."/>
            <person name="Gautier V."/>
            <person name="Ament-Velasquez S.L."/>
            <person name="Kruys A."/>
            <person name="Hutchinson M.I."/>
            <person name="Powell A.J."/>
            <person name="Barry K."/>
            <person name="Miller A.N."/>
            <person name="Grigoriev I.V."/>
            <person name="Debuchy R."/>
            <person name="Gladieux P."/>
            <person name="Hiltunen Thoren M."/>
            <person name="Johannesson H."/>
        </authorList>
    </citation>
    <scope>NUCLEOTIDE SEQUENCE [LARGE SCALE GENOMIC DNA]</scope>
    <source>
        <strain evidence="3">CBS 284.82</strain>
    </source>
</reference>